<dbReference type="Proteomes" id="UP000758603">
    <property type="component" value="Unassembled WGS sequence"/>
</dbReference>
<name>A0A9P8RM07_9PEZI</name>
<accession>A0A9P8RM07</accession>
<dbReference type="AlphaFoldDB" id="A0A9P8RM07"/>
<dbReference type="GeneID" id="70133101"/>
<feature type="non-terminal residue" evidence="1">
    <location>
        <position position="108"/>
    </location>
</feature>
<keyword evidence="2" id="KW-1185">Reference proteome</keyword>
<proteinExistence type="predicted"/>
<protein>
    <submittedName>
        <fullName evidence="1">Uncharacterized protein</fullName>
    </submittedName>
</protein>
<gene>
    <name evidence="1" type="ORF">BKA67DRAFT_585627</name>
</gene>
<comment type="caution">
    <text evidence="1">The sequence shown here is derived from an EMBL/GenBank/DDBJ whole genome shotgun (WGS) entry which is preliminary data.</text>
</comment>
<evidence type="ECO:0000313" key="2">
    <source>
        <dbReference type="Proteomes" id="UP000758603"/>
    </source>
</evidence>
<evidence type="ECO:0000313" key="1">
    <source>
        <dbReference type="EMBL" id="KAH6645581.1"/>
    </source>
</evidence>
<reference evidence="1" key="1">
    <citation type="journal article" date="2021" name="Nat. Commun.">
        <title>Genetic determinants of endophytism in the Arabidopsis root mycobiome.</title>
        <authorList>
            <person name="Mesny F."/>
            <person name="Miyauchi S."/>
            <person name="Thiergart T."/>
            <person name="Pickel B."/>
            <person name="Atanasova L."/>
            <person name="Karlsson M."/>
            <person name="Huettel B."/>
            <person name="Barry K.W."/>
            <person name="Haridas S."/>
            <person name="Chen C."/>
            <person name="Bauer D."/>
            <person name="Andreopoulos W."/>
            <person name="Pangilinan J."/>
            <person name="LaButti K."/>
            <person name="Riley R."/>
            <person name="Lipzen A."/>
            <person name="Clum A."/>
            <person name="Drula E."/>
            <person name="Henrissat B."/>
            <person name="Kohler A."/>
            <person name="Grigoriev I.V."/>
            <person name="Martin F.M."/>
            <person name="Hacquard S."/>
        </authorList>
    </citation>
    <scope>NUCLEOTIDE SEQUENCE</scope>
    <source>
        <strain evidence="1">MPI-SDFR-AT-0073</strain>
    </source>
</reference>
<dbReference type="RefSeq" id="XP_045952095.1">
    <property type="nucleotide sequence ID" value="XM_046104210.1"/>
</dbReference>
<dbReference type="EMBL" id="JAGPXC010000011">
    <property type="protein sequence ID" value="KAH6645581.1"/>
    <property type="molecule type" value="Genomic_DNA"/>
</dbReference>
<dbReference type="OrthoDB" id="6431331at2759"/>
<sequence>MHGNSLPKRRVVFYLGLVDLATHCRFAWNGFQHHAQPRSKVFSVIPPRLHSLFARKQSSSGHLSYGYRPHTTSDKAPVLFLHGIGIDLWPQSSQSINSINYPKWIEVV</sequence>
<organism evidence="1 2">
    <name type="scientific">Truncatella angustata</name>
    <dbReference type="NCBI Taxonomy" id="152316"/>
    <lineage>
        <taxon>Eukaryota</taxon>
        <taxon>Fungi</taxon>
        <taxon>Dikarya</taxon>
        <taxon>Ascomycota</taxon>
        <taxon>Pezizomycotina</taxon>
        <taxon>Sordariomycetes</taxon>
        <taxon>Xylariomycetidae</taxon>
        <taxon>Amphisphaeriales</taxon>
        <taxon>Sporocadaceae</taxon>
        <taxon>Truncatella</taxon>
    </lineage>
</organism>